<keyword evidence="1" id="KW-1133">Transmembrane helix</keyword>
<dbReference type="OrthoDB" id="501625at2"/>
<dbReference type="STRING" id="1921803.NIES593_13885"/>
<reference evidence="2 3" key="1">
    <citation type="submission" date="2016-11" db="EMBL/GenBank/DDBJ databases">
        <title>Draft Genome Sequences of Nine Cyanobacterial Strains from Diverse Habitats.</title>
        <authorList>
            <person name="Zhu T."/>
            <person name="Hou S."/>
            <person name="Lu X."/>
            <person name="Hess W.R."/>
        </authorList>
    </citation>
    <scope>NUCLEOTIDE SEQUENCE [LARGE SCALE GENOMIC DNA]</scope>
    <source>
        <strain evidence="2 3">NIES-593</strain>
    </source>
</reference>
<keyword evidence="3" id="KW-1185">Reference proteome</keyword>
<comment type="caution">
    <text evidence="2">The sequence shown here is derived from an EMBL/GenBank/DDBJ whole genome shotgun (WGS) entry which is preliminary data.</text>
</comment>
<name>A0A1U7HEJ3_9CYAN</name>
<organism evidence="2 3">
    <name type="scientific">Hydrococcus rivularis NIES-593</name>
    <dbReference type="NCBI Taxonomy" id="1921803"/>
    <lineage>
        <taxon>Bacteria</taxon>
        <taxon>Bacillati</taxon>
        <taxon>Cyanobacteriota</taxon>
        <taxon>Cyanophyceae</taxon>
        <taxon>Pleurocapsales</taxon>
        <taxon>Hydrococcaceae</taxon>
        <taxon>Hydrococcus</taxon>
    </lineage>
</organism>
<sequence>MGLNSNKKQFFFERDRYFQKLIAIVGFLNLTLVFFDLTYIPWRDFYLQILPALTQVYDPVKGIEPHPETQNYLDKVDALQAQVLQTGLTSPQTENLLSELRLLSNRLIEENPFDVANKSGTLAKIKNEMRLHTNEQSARDGFATFWSQAYLSQTDWRSQINFFNSLIRPLIQSNYYRDINKFGNFIDRFWLLDLPFIIIFALDVLIRTYHISRSNPNLNWLEAILRRWYDLFLLLPFWRWLRVIPVTIRLYQTDLVNLEPLRKQIDRDFAINFAGELTEMIGVQAIDQMQDAIRRGDLARWLFHPETRRPYIQVNNTNEVRAIAARLFNVSIYDVLPKVQPDLEALVHYNLERTLNESPIYQKIQKIPGLSHLPAQITENLTKDFSQILYNNLIKTLEDPVSTTLMTNLIENVIDAFEAELQKKQNLPEIQSWLISWLEEIKINYVKRIAESEIEKVVEEVENLNYLVRR</sequence>
<gene>
    <name evidence="2" type="ORF">NIES593_13885</name>
</gene>
<dbReference type="AlphaFoldDB" id="A0A1U7HEJ3"/>
<keyword evidence="1" id="KW-0472">Membrane</keyword>
<proteinExistence type="predicted"/>
<protein>
    <submittedName>
        <fullName evidence="2">Uncharacterized protein</fullName>
    </submittedName>
</protein>
<evidence type="ECO:0000313" key="3">
    <source>
        <dbReference type="Proteomes" id="UP000186868"/>
    </source>
</evidence>
<dbReference type="Proteomes" id="UP000186868">
    <property type="component" value="Unassembled WGS sequence"/>
</dbReference>
<accession>A0A1U7HEJ3</accession>
<evidence type="ECO:0000256" key="1">
    <source>
        <dbReference type="SAM" id="Phobius"/>
    </source>
</evidence>
<dbReference type="RefSeq" id="WP_073600157.1">
    <property type="nucleotide sequence ID" value="NZ_MRCB01000016.1"/>
</dbReference>
<dbReference type="EMBL" id="MRCB01000016">
    <property type="protein sequence ID" value="OKH22022.1"/>
    <property type="molecule type" value="Genomic_DNA"/>
</dbReference>
<evidence type="ECO:0000313" key="2">
    <source>
        <dbReference type="EMBL" id="OKH22022.1"/>
    </source>
</evidence>
<keyword evidence="1" id="KW-0812">Transmembrane</keyword>
<feature type="transmembrane region" description="Helical" evidence="1">
    <location>
        <begin position="21"/>
        <end position="42"/>
    </location>
</feature>